<dbReference type="Proteomes" id="UP001157418">
    <property type="component" value="Unassembled WGS sequence"/>
</dbReference>
<dbReference type="AlphaFoldDB" id="A0AAU9LJ02"/>
<comment type="caution">
    <text evidence="2">The sequence shown here is derived from an EMBL/GenBank/DDBJ whole genome shotgun (WGS) entry which is preliminary data.</text>
</comment>
<feature type="region of interest" description="Disordered" evidence="1">
    <location>
        <begin position="75"/>
        <end position="98"/>
    </location>
</feature>
<evidence type="ECO:0000313" key="3">
    <source>
        <dbReference type="Proteomes" id="UP001157418"/>
    </source>
</evidence>
<reference evidence="2 3" key="1">
    <citation type="submission" date="2022-01" db="EMBL/GenBank/DDBJ databases">
        <authorList>
            <person name="Xiong W."/>
            <person name="Schranz E."/>
        </authorList>
    </citation>
    <scope>NUCLEOTIDE SEQUENCE [LARGE SCALE GENOMIC DNA]</scope>
</reference>
<accession>A0AAU9LJ02</accession>
<organism evidence="2 3">
    <name type="scientific">Lactuca virosa</name>
    <dbReference type="NCBI Taxonomy" id="75947"/>
    <lineage>
        <taxon>Eukaryota</taxon>
        <taxon>Viridiplantae</taxon>
        <taxon>Streptophyta</taxon>
        <taxon>Embryophyta</taxon>
        <taxon>Tracheophyta</taxon>
        <taxon>Spermatophyta</taxon>
        <taxon>Magnoliopsida</taxon>
        <taxon>eudicotyledons</taxon>
        <taxon>Gunneridae</taxon>
        <taxon>Pentapetalae</taxon>
        <taxon>asterids</taxon>
        <taxon>campanulids</taxon>
        <taxon>Asterales</taxon>
        <taxon>Asteraceae</taxon>
        <taxon>Cichorioideae</taxon>
        <taxon>Cichorieae</taxon>
        <taxon>Lactucinae</taxon>
        <taxon>Lactuca</taxon>
    </lineage>
</organism>
<evidence type="ECO:0000256" key="1">
    <source>
        <dbReference type="SAM" id="MobiDB-lite"/>
    </source>
</evidence>
<evidence type="ECO:0000313" key="2">
    <source>
        <dbReference type="EMBL" id="CAH1415943.1"/>
    </source>
</evidence>
<name>A0AAU9LJ02_9ASTR</name>
<proteinExistence type="predicted"/>
<dbReference type="EMBL" id="CAKMRJ010000002">
    <property type="protein sequence ID" value="CAH1415943.1"/>
    <property type="molecule type" value="Genomic_DNA"/>
</dbReference>
<protein>
    <submittedName>
        <fullName evidence="2">Uncharacterized protein</fullName>
    </submittedName>
</protein>
<keyword evidence="3" id="KW-1185">Reference proteome</keyword>
<feature type="compositionally biased region" description="Basic and acidic residues" evidence="1">
    <location>
        <begin position="85"/>
        <end position="98"/>
    </location>
</feature>
<gene>
    <name evidence="2" type="ORF">LVIROSA_LOCUS3751</name>
</gene>
<sequence length="98" mass="11172">MISTAVISNPIFISDVRSTTTANTTTKRHRPSDYSSSLGLLQLRVEESYVGIYWNILEKKTSCFYWEEQGEVGKDDQESIGYHGGEVKKEHDKLDQEV</sequence>